<keyword evidence="7" id="KW-1185">Reference proteome</keyword>
<dbReference type="GO" id="GO:0016887">
    <property type="term" value="F:ATP hydrolysis activity"/>
    <property type="evidence" value="ECO:0007669"/>
    <property type="project" value="InterPro"/>
</dbReference>
<comment type="similarity">
    <text evidence="3">Belongs to the AAA ATPase family. Highly divergent.</text>
</comment>
<dbReference type="EMBL" id="VTOW01000007">
    <property type="protein sequence ID" value="NKE73501.1"/>
    <property type="molecule type" value="Genomic_DNA"/>
</dbReference>
<organism evidence="6 7">
    <name type="scientific">Candidatus Manganitrophus noduliformans</name>
    <dbReference type="NCBI Taxonomy" id="2606439"/>
    <lineage>
        <taxon>Bacteria</taxon>
        <taxon>Pseudomonadati</taxon>
        <taxon>Nitrospirota</taxon>
        <taxon>Nitrospiria</taxon>
        <taxon>Candidatus Troglogloeales</taxon>
        <taxon>Candidatus Manganitrophaceae</taxon>
        <taxon>Candidatus Manganitrophus</taxon>
    </lineage>
</organism>
<evidence type="ECO:0000256" key="2">
    <source>
        <dbReference type="ARBA" id="ARBA00022840"/>
    </source>
</evidence>
<protein>
    <recommendedName>
        <fullName evidence="4">Uncharacterized AAA domain-containing protein ycf46</fullName>
    </recommendedName>
</protein>
<gene>
    <name evidence="6" type="ORF">MNODULE_22325</name>
</gene>
<evidence type="ECO:0000256" key="1">
    <source>
        <dbReference type="ARBA" id="ARBA00022741"/>
    </source>
</evidence>
<evidence type="ECO:0000256" key="3">
    <source>
        <dbReference type="ARBA" id="ARBA00038088"/>
    </source>
</evidence>
<dbReference type="SUPFAM" id="SSF52540">
    <property type="entry name" value="P-loop containing nucleoside triphosphate hydrolases"/>
    <property type="match status" value="1"/>
</dbReference>
<dbReference type="AlphaFoldDB" id="A0A7X6DU97"/>
<dbReference type="InterPro" id="IPR027417">
    <property type="entry name" value="P-loop_NTPase"/>
</dbReference>
<dbReference type="GO" id="GO:0005524">
    <property type="term" value="F:ATP binding"/>
    <property type="evidence" value="ECO:0007669"/>
    <property type="project" value="UniProtKB-KW"/>
</dbReference>
<feature type="domain" description="AAA+ ATPase" evidence="5">
    <location>
        <begin position="241"/>
        <end position="342"/>
    </location>
</feature>
<keyword evidence="1" id="KW-0547">Nucleotide-binding</keyword>
<accession>A0A7X6DU97</accession>
<comment type="caution">
    <text evidence="6">The sequence shown here is derived from an EMBL/GenBank/DDBJ whole genome shotgun (WGS) entry which is preliminary data.</text>
</comment>
<evidence type="ECO:0000256" key="4">
    <source>
        <dbReference type="ARBA" id="ARBA00040480"/>
    </source>
</evidence>
<dbReference type="PANTHER" id="PTHR42960">
    <property type="entry name" value="YCF46 PROTEIN"/>
    <property type="match status" value="1"/>
</dbReference>
<name>A0A7X6DU97_9BACT</name>
<dbReference type="PANTHER" id="PTHR42960:SF1">
    <property type="entry name" value="YCF46 PROTEIN"/>
    <property type="match status" value="1"/>
</dbReference>
<dbReference type="InterPro" id="IPR003593">
    <property type="entry name" value="AAA+_ATPase"/>
</dbReference>
<dbReference type="Gene3D" id="3.40.50.300">
    <property type="entry name" value="P-loop containing nucleotide triphosphate hydrolases"/>
    <property type="match status" value="1"/>
</dbReference>
<sequence length="346" mass="37801">MKIKFKQYLQAGYPALYVHTLEPDRAEKELAAEAKEVDCRCYSWDLIRGVRPLNGAELNEQVPRDAVSTLEWLARGNENKVLFAWNFHQSLAVMNVIQAIQNNLDNWKSGGKTLVSLSSRLQIPLELDRTFTVLDFDLPDRERLSSILSDVAESAKLPMPNDTGALLDAASGLTNFEAENAFALSAIHPQPFSWEVVSSQKAQMVKKNACIEIFYGKEGFDTIGGLENLKAFSLKIGLSPLARGILLLGLQGCGKSHFAKALGAQLGIPTLALDFGKVFTSLVGESEERMRRALAVADAMAPCVLFIDELDKGLAGADGAVLDGGVSKHLLGTFLTWLNDVRHEAV</sequence>
<evidence type="ECO:0000313" key="7">
    <source>
        <dbReference type="Proteomes" id="UP000534783"/>
    </source>
</evidence>
<proteinExistence type="inferred from homology"/>
<dbReference type="InterPro" id="IPR052381">
    <property type="entry name" value="AAA_domain_protein"/>
</dbReference>
<dbReference type="SMART" id="SM00382">
    <property type="entry name" value="AAA"/>
    <property type="match status" value="1"/>
</dbReference>
<evidence type="ECO:0000259" key="5">
    <source>
        <dbReference type="SMART" id="SM00382"/>
    </source>
</evidence>
<keyword evidence="2" id="KW-0067">ATP-binding</keyword>
<evidence type="ECO:0000313" key="6">
    <source>
        <dbReference type="EMBL" id="NKE73501.1"/>
    </source>
</evidence>
<dbReference type="Pfam" id="PF00004">
    <property type="entry name" value="AAA"/>
    <property type="match status" value="1"/>
</dbReference>
<reference evidence="6 7" key="1">
    <citation type="journal article" date="2020" name="Nature">
        <title>Bacterial chemolithoautotrophy via manganese oxidation.</title>
        <authorList>
            <person name="Yu H."/>
            <person name="Leadbetter J.R."/>
        </authorList>
    </citation>
    <scope>NUCLEOTIDE SEQUENCE [LARGE SCALE GENOMIC DNA]</scope>
    <source>
        <strain evidence="6 7">Mn-1</strain>
    </source>
</reference>
<dbReference type="Proteomes" id="UP000534783">
    <property type="component" value="Unassembled WGS sequence"/>
</dbReference>
<dbReference type="InterPro" id="IPR003959">
    <property type="entry name" value="ATPase_AAA_core"/>
</dbReference>
<dbReference type="RefSeq" id="WP_168063458.1">
    <property type="nucleotide sequence ID" value="NZ_VTOW01000007.1"/>
</dbReference>